<keyword evidence="3" id="KW-1185">Reference proteome</keyword>
<dbReference type="HOGENOM" id="CLU_1476422_0_0_1"/>
<feature type="region of interest" description="Disordered" evidence="1">
    <location>
        <begin position="156"/>
        <end position="183"/>
    </location>
</feature>
<dbReference type="AlphaFoldDB" id="G0MEW0"/>
<dbReference type="OMA" id="TSRMENG"/>
<reference evidence="3" key="1">
    <citation type="submission" date="2011-07" db="EMBL/GenBank/DDBJ databases">
        <authorList>
            <consortium name="Caenorhabditis brenneri Sequencing and Analysis Consortium"/>
            <person name="Wilson R.K."/>
        </authorList>
    </citation>
    <scope>NUCLEOTIDE SEQUENCE [LARGE SCALE GENOMIC DNA]</scope>
    <source>
        <strain evidence="3">PB2801</strain>
    </source>
</reference>
<organism evidence="3">
    <name type="scientific">Caenorhabditis brenneri</name>
    <name type="common">Nematode worm</name>
    <dbReference type="NCBI Taxonomy" id="135651"/>
    <lineage>
        <taxon>Eukaryota</taxon>
        <taxon>Metazoa</taxon>
        <taxon>Ecdysozoa</taxon>
        <taxon>Nematoda</taxon>
        <taxon>Chromadorea</taxon>
        <taxon>Rhabditida</taxon>
        <taxon>Rhabditina</taxon>
        <taxon>Rhabditomorpha</taxon>
        <taxon>Rhabditoidea</taxon>
        <taxon>Rhabditidae</taxon>
        <taxon>Peloderinae</taxon>
        <taxon>Caenorhabditis</taxon>
    </lineage>
</organism>
<evidence type="ECO:0000313" key="3">
    <source>
        <dbReference type="Proteomes" id="UP000008068"/>
    </source>
</evidence>
<evidence type="ECO:0000256" key="1">
    <source>
        <dbReference type="SAM" id="MobiDB-lite"/>
    </source>
</evidence>
<dbReference type="Proteomes" id="UP000008068">
    <property type="component" value="Unassembled WGS sequence"/>
</dbReference>
<name>G0MEW0_CAEBE</name>
<feature type="compositionally biased region" description="Polar residues" evidence="1">
    <location>
        <begin position="117"/>
        <end position="127"/>
    </location>
</feature>
<dbReference type="InParanoid" id="G0MEW0"/>
<dbReference type="STRING" id="135651.G0MEW0"/>
<feature type="region of interest" description="Disordered" evidence="1">
    <location>
        <begin position="86"/>
        <end position="127"/>
    </location>
</feature>
<gene>
    <name evidence="2" type="ORF">CAEBREN_12569</name>
</gene>
<dbReference type="eggNOG" id="ENOG502TICR">
    <property type="taxonomic scope" value="Eukaryota"/>
</dbReference>
<feature type="compositionally biased region" description="Low complexity" evidence="1">
    <location>
        <begin position="156"/>
        <end position="170"/>
    </location>
</feature>
<protein>
    <submittedName>
        <fullName evidence="2">Uncharacterized protein</fullName>
    </submittedName>
</protein>
<accession>G0MEW0</accession>
<dbReference type="OrthoDB" id="10539880at2759"/>
<feature type="compositionally biased region" description="Low complexity" evidence="1">
    <location>
        <begin position="101"/>
        <end position="116"/>
    </location>
</feature>
<sequence length="183" mass="19480">MLSPIEDTRLSLSIGTLGTPERNIEKVFHMDVPRLFKAATPDLVARKVFRIKTLRRDDDVTPKPKTTEPPIELTVCSLAATKPLSNEVTTSSAGAEKNHQIDTSIDTSSTDTGTTSRMENGGTSSSKVPVLAVGTYHRKEAAPILAAAARLDLSADSAPTTSTSQPTSTLNKGKNKGASVLYE</sequence>
<proteinExistence type="predicted"/>
<evidence type="ECO:0000313" key="2">
    <source>
        <dbReference type="EMBL" id="EGT52033.1"/>
    </source>
</evidence>
<dbReference type="EMBL" id="GL379791">
    <property type="protein sequence ID" value="EGT52033.1"/>
    <property type="molecule type" value="Genomic_DNA"/>
</dbReference>